<protein>
    <submittedName>
        <fullName evidence="2">Uncharacterized protein</fullName>
    </submittedName>
</protein>
<accession>A0A2V1CZY1</accession>
<organism evidence="2 3">
    <name type="scientific">Periconia macrospinosa</name>
    <dbReference type="NCBI Taxonomy" id="97972"/>
    <lineage>
        <taxon>Eukaryota</taxon>
        <taxon>Fungi</taxon>
        <taxon>Dikarya</taxon>
        <taxon>Ascomycota</taxon>
        <taxon>Pezizomycotina</taxon>
        <taxon>Dothideomycetes</taxon>
        <taxon>Pleosporomycetidae</taxon>
        <taxon>Pleosporales</taxon>
        <taxon>Massarineae</taxon>
        <taxon>Periconiaceae</taxon>
        <taxon>Periconia</taxon>
    </lineage>
</organism>
<dbReference type="EMBL" id="KZ805890">
    <property type="protein sequence ID" value="PVH91338.1"/>
    <property type="molecule type" value="Genomic_DNA"/>
</dbReference>
<evidence type="ECO:0000313" key="3">
    <source>
        <dbReference type="Proteomes" id="UP000244855"/>
    </source>
</evidence>
<evidence type="ECO:0000256" key="1">
    <source>
        <dbReference type="SAM" id="Coils"/>
    </source>
</evidence>
<feature type="coiled-coil region" evidence="1">
    <location>
        <begin position="223"/>
        <end position="253"/>
    </location>
</feature>
<evidence type="ECO:0000313" key="2">
    <source>
        <dbReference type="EMBL" id="PVH91338.1"/>
    </source>
</evidence>
<sequence>MSSPLPNPLPPPTVARGTAWIHQYTILGVEPPEGADLRQEEITDSQTFYLLQDQQLGTYCVKNGTKMLQDQPNGKAEHYFTNKRHKNIRIKPQSDSLWLNSREKVDDEDIEIVDVILWEHENSHSVAIIFKPISSKLLISLQSFREALIHEAGIYDYEELPRCGQTDFMNLTGGKVVMEKVKELLRQKYPDVMEKKRMRSASREASVLALREKTPPDGEHKLIRELRDNLKSLENLLKEIGKSLEEIKRLLRMVRDSAVVG</sequence>
<keyword evidence="3" id="KW-1185">Reference proteome</keyword>
<dbReference type="AlphaFoldDB" id="A0A2V1CZY1"/>
<keyword evidence="1" id="KW-0175">Coiled coil</keyword>
<reference evidence="2 3" key="1">
    <citation type="journal article" date="2018" name="Sci. Rep.">
        <title>Comparative genomics provides insights into the lifestyle and reveals functional heterogeneity of dark septate endophytic fungi.</title>
        <authorList>
            <person name="Knapp D.G."/>
            <person name="Nemeth J.B."/>
            <person name="Barry K."/>
            <person name="Hainaut M."/>
            <person name="Henrissat B."/>
            <person name="Johnson J."/>
            <person name="Kuo A."/>
            <person name="Lim J.H.P."/>
            <person name="Lipzen A."/>
            <person name="Nolan M."/>
            <person name="Ohm R.A."/>
            <person name="Tamas L."/>
            <person name="Grigoriev I.V."/>
            <person name="Spatafora J.W."/>
            <person name="Nagy L.G."/>
            <person name="Kovacs G.M."/>
        </authorList>
    </citation>
    <scope>NUCLEOTIDE SEQUENCE [LARGE SCALE GENOMIC DNA]</scope>
    <source>
        <strain evidence="2 3">DSE2036</strain>
    </source>
</reference>
<proteinExistence type="predicted"/>
<gene>
    <name evidence="2" type="ORF">DM02DRAFT_664100</name>
</gene>
<name>A0A2V1CZY1_9PLEO</name>
<dbReference type="Proteomes" id="UP000244855">
    <property type="component" value="Unassembled WGS sequence"/>
</dbReference>